<dbReference type="PROSITE" id="PS50808">
    <property type="entry name" value="ZF_BED"/>
    <property type="match status" value="1"/>
</dbReference>
<feature type="region of interest" description="Disordered" evidence="5">
    <location>
        <begin position="76"/>
        <end position="106"/>
    </location>
</feature>
<dbReference type="InterPro" id="IPR036236">
    <property type="entry name" value="Znf_C2H2_sf"/>
</dbReference>
<evidence type="ECO:0000259" key="6">
    <source>
        <dbReference type="PROSITE" id="PS50808"/>
    </source>
</evidence>
<feature type="compositionally biased region" description="Low complexity" evidence="5">
    <location>
        <begin position="88"/>
        <end position="98"/>
    </location>
</feature>
<keyword evidence="1" id="KW-0479">Metal-binding</keyword>
<dbReference type="GO" id="GO:0003677">
    <property type="term" value="F:DNA binding"/>
    <property type="evidence" value="ECO:0007669"/>
    <property type="project" value="InterPro"/>
</dbReference>
<gene>
    <name evidence="7" type="primary">BX530070.1</name>
</gene>
<dbReference type="AlphaFoldDB" id="A0A1A8B9G3"/>
<evidence type="ECO:0000256" key="3">
    <source>
        <dbReference type="ARBA" id="ARBA00022833"/>
    </source>
</evidence>
<keyword evidence="3" id="KW-0862">Zinc</keyword>
<evidence type="ECO:0000256" key="1">
    <source>
        <dbReference type="ARBA" id="ARBA00022723"/>
    </source>
</evidence>
<dbReference type="SUPFAM" id="SSF57667">
    <property type="entry name" value="beta-beta-alpha zinc fingers"/>
    <property type="match status" value="1"/>
</dbReference>
<dbReference type="Pfam" id="PF02892">
    <property type="entry name" value="zf-BED"/>
    <property type="match status" value="1"/>
</dbReference>
<proteinExistence type="predicted"/>
<accession>A0A1A8B9G3</accession>
<evidence type="ECO:0000313" key="7">
    <source>
        <dbReference type="EMBL" id="SBP64177.1"/>
    </source>
</evidence>
<reference evidence="7" key="2">
    <citation type="submission" date="2016-06" db="EMBL/GenBank/DDBJ databases">
        <title>The genome of a short-lived fish provides insights into sex chromosome evolution and the genetic control of aging.</title>
        <authorList>
            <person name="Reichwald K."/>
            <person name="Felder M."/>
            <person name="Petzold A."/>
            <person name="Koch P."/>
            <person name="Groth M."/>
            <person name="Platzer M."/>
        </authorList>
    </citation>
    <scope>NUCLEOTIDE SEQUENCE</scope>
    <source>
        <tissue evidence="7">Brain</tissue>
    </source>
</reference>
<dbReference type="SMART" id="SM00614">
    <property type="entry name" value="ZnF_BED"/>
    <property type="match status" value="1"/>
</dbReference>
<dbReference type="InterPro" id="IPR003656">
    <property type="entry name" value="Znf_BED"/>
</dbReference>
<evidence type="ECO:0000256" key="2">
    <source>
        <dbReference type="ARBA" id="ARBA00022771"/>
    </source>
</evidence>
<dbReference type="GO" id="GO:0008270">
    <property type="term" value="F:zinc ion binding"/>
    <property type="evidence" value="ECO:0007669"/>
    <property type="project" value="UniProtKB-KW"/>
</dbReference>
<organism evidence="7">
    <name type="scientific">Nothobranchius kadleci</name>
    <name type="common">African annual killifish</name>
    <dbReference type="NCBI Taxonomy" id="1051664"/>
    <lineage>
        <taxon>Eukaryota</taxon>
        <taxon>Metazoa</taxon>
        <taxon>Chordata</taxon>
        <taxon>Craniata</taxon>
        <taxon>Vertebrata</taxon>
        <taxon>Euteleostomi</taxon>
        <taxon>Actinopterygii</taxon>
        <taxon>Neopterygii</taxon>
        <taxon>Teleostei</taxon>
        <taxon>Neoteleostei</taxon>
        <taxon>Acanthomorphata</taxon>
        <taxon>Ovalentaria</taxon>
        <taxon>Atherinomorphae</taxon>
        <taxon>Cyprinodontiformes</taxon>
        <taxon>Nothobranchiidae</taxon>
        <taxon>Nothobranchius</taxon>
    </lineage>
</organism>
<evidence type="ECO:0000256" key="4">
    <source>
        <dbReference type="PROSITE-ProRule" id="PRU00027"/>
    </source>
</evidence>
<keyword evidence="2 4" id="KW-0863">Zinc-finger</keyword>
<evidence type="ECO:0000256" key="5">
    <source>
        <dbReference type="SAM" id="MobiDB-lite"/>
    </source>
</evidence>
<feature type="non-terminal residue" evidence="7">
    <location>
        <position position="106"/>
    </location>
</feature>
<protein>
    <recommendedName>
        <fullName evidence="6">BED-type domain-containing protein</fullName>
    </recommendedName>
</protein>
<dbReference type="EMBL" id="HADZ01000236">
    <property type="protein sequence ID" value="SBP64177.1"/>
    <property type="molecule type" value="Transcribed_RNA"/>
</dbReference>
<name>A0A1A8B9G3_NOTKA</name>
<feature type="domain" description="BED-type" evidence="6">
    <location>
        <begin position="14"/>
        <end position="72"/>
    </location>
</feature>
<sequence length="106" mass="12207">MESNEVKIEDTPLGYRSSVWQYFGFPVKKDNDGNRVTEKTKLCYAVIPYTTSNTTNMNRHLQRYHKNVKTAWEKMSLQKRTADHETSTDTNSTSVTSTCKTDNPAH</sequence>
<reference evidence="7" key="1">
    <citation type="submission" date="2016-05" db="EMBL/GenBank/DDBJ databases">
        <authorList>
            <person name="Lavstsen T."/>
            <person name="Jespersen J.S."/>
        </authorList>
    </citation>
    <scope>NUCLEOTIDE SEQUENCE</scope>
    <source>
        <tissue evidence="7">Brain</tissue>
    </source>
</reference>